<feature type="transmembrane region" description="Helical" evidence="9">
    <location>
        <begin position="12"/>
        <end position="31"/>
    </location>
</feature>
<gene>
    <name evidence="12" type="ORF">D777_00409</name>
</gene>
<dbReference type="InterPro" id="IPR003660">
    <property type="entry name" value="HAMP_dom"/>
</dbReference>
<dbReference type="STRING" id="1137280.D777_00409"/>
<keyword evidence="6 8" id="KW-0807">Transducer</keyword>
<dbReference type="PRINTS" id="PR00260">
    <property type="entry name" value="CHEMTRNSDUCR"/>
</dbReference>
<feature type="domain" description="Methyl-accepting transducer" evidence="10">
    <location>
        <begin position="269"/>
        <end position="505"/>
    </location>
</feature>
<dbReference type="Gene3D" id="1.10.8.500">
    <property type="entry name" value="HAMP domain in histidine kinase"/>
    <property type="match status" value="1"/>
</dbReference>
<dbReference type="PANTHER" id="PTHR32089">
    <property type="entry name" value="METHYL-ACCEPTING CHEMOTAXIS PROTEIN MCPB"/>
    <property type="match status" value="1"/>
</dbReference>
<dbReference type="GO" id="GO:0007165">
    <property type="term" value="P:signal transduction"/>
    <property type="evidence" value="ECO:0007669"/>
    <property type="project" value="UniProtKB-KW"/>
</dbReference>
<dbReference type="Pfam" id="PF00672">
    <property type="entry name" value="HAMP"/>
    <property type="match status" value="1"/>
</dbReference>
<dbReference type="EMBL" id="ANIE01000002">
    <property type="protein sequence ID" value="KEF32847.1"/>
    <property type="molecule type" value="Genomic_DNA"/>
</dbReference>
<reference evidence="12 13" key="1">
    <citation type="submission" date="2012-12" db="EMBL/GenBank/DDBJ databases">
        <title>Genome assembly of Marinobacter sp. AK21.</title>
        <authorList>
            <person name="Khatri I."/>
            <person name="Kumar R."/>
            <person name="Vaidya B."/>
            <person name="Subramanian S."/>
            <person name="Pinnaka A."/>
        </authorList>
    </citation>
    <scope>NUCLEOTIDE SEQUENCE [LARGE SCALE GENOMIC DNA]</scope>
    <source>
        <strain evidence="12 13">AK21</strain>
    </source>
</reference>
<dbReference type="OrthoDB" id="1884279at2"/>
<dbReference type="PATRIC" id="fig|1137280.3.peg.226"/>
<organism evidence="12 13">
    <name type="scientific">Marinobacter nitratireducens</name>
    <dbReference type="NCBI Taxonomy" id="1137280"/>
    <lineage>
        <taxon>Bacteria</taxon>
        <taxon>Pseudomonadati</taxon>
        <taxon>Pseudomonadota</taxon>
        <taxon>Gammaproteobacteria</taxon>
        <taxon>Pseudomonadales</taxon>
        <taxon>Marinobacteraceae</taxon>
        <taxon>Marinobacter</taxon>
    </lineage>
</organism>
<evidence type="ECO:0000256" key="2">
    <source>
        <dbReference type="ARBA" id="ARBA00022500"/>
    </source>
</evidence>
<comment type="subcellular location">
    <subcellularLocation>
        <location evidence="1">Membrane</location>
        <topology evidence="1">Multi-pass membrane protein</topology>
    </subcellularLocation>
</comment>
<dbReference type="GO" id="GO:0004888">
    <property type="term" value="F:transmembrane signaling receptor activity"/>
    <property type="evidence" value="ECO:0007669"/>
    <property type="project" value="InterPro"/>
</dbReference>
<keyword evidence="13" id="KW-1185">Reference proteome</keyword>
<evidence type="ECO:0000256" key="3">
    <source>
        <dbReference type="ARBA" id="ARBA00022692"/>
    </source>
</evidence>
<dbReference type="PROSITE" id="PS50885">
    <property type="entry name" value="HAMP"/>
    <property type="match status" value="1"/>
</dbReference>
<dbReference type="RefSeq" id="WP_036127916.1">
    <property type="nucleotide sequence ID" value="NZ_ANIE01000002.1"/>
</dbReference>
<comment type="similarity">
    <text evidence="7">Belongs to the methyl-accepting chemotaxis (MCP) protein family.</text>
</comment>
<dbReference type="CDD" id="cd06225">
    <property type="entry name" value="HAMP"/>
    <property type="match status" value="1"/>
</dbReference>
<dbReference type="InterPro" id="IPR004089">
    <property type="entry name" value="MCPsignal_dom"/>
</dbReference>
<evidence type="ECO:0000313" key="13">
    <source>
        <dbReference type="Proteomes" id="UP000035057"/>
    </source>
</evidence>
<proteinExistence type="inferred from homology"/>
<dbReference type="GO" id="GO:0006935">
    <property type="term" value="P:chemotaxis"/>
    <property type="evidence" value="ECO:0007669"/>
    <property type="project" value="UniProtKB-KW"/>
</dbReference>
<dbReference type="SMART" id="SM00283">
    <property type="entry name" value="MA"/>
    <property type="match status" value="1"/>
</dbReference>
<keyword evidence="3 9" id="KW-0812">Transmembrane</keyword>
<comment type="caution">
    <text evidence="12">The sequence shown here is derived from an EMBL/GenBank/DDBJ whole genome shotgun (WGS) entry which is preliminary data.</text>
</comment>
<feature type="domain" description="HAMP" evidence="11">
    <location>
        <begin position="212"/>
        <end position="251"/>
    </location>
</feature>
<evidence type="ECO:0000256" key="8">
    <source>
        <dbReference type="PROSITE-ProRule" id="PRU00284"/>
    </source>
</evidence>
<dbReference type="PROSITE" id="PS50111">
    <property type="entry name" value="CHEMOTAXIS_TRANSDUC_2"/>
    <property type="match status" value="1"/>
</dbReference>
<sequence>MAWYTRSILNRVLTIILTANIIVAVVAGFYFNTSLQSRDEYNRLVDVEMSRALEAQDILIAFKTQVQEWKNVLIRGADSGQREKYWGRFQQREADIQAALSELIPRIENEEAKALLSRFQSSHRTMGKAYREGFEAFVDAGYRHTAGDKAVAGIDRQPAKLIEEATGLLKNSGLENASALNQSVTSSTWTMGGLLFAAIILGTLACVIVLVRAVVRPAKSLIDQLGKLGQGDLSESITVQRNDELGRLADTGRALYAFLSETGTLMKANAEQLENTGNLIRDNASEVSSQSDKAHQRIDQIATAMNEMSATAQDVAHHAASVASQVDETAGQTKEADHQISRAVDSMNRLTDQIRSSAETVNQLASDGRKVGDVMQVIREIADQTNLLALNAAIEAARAGEAGRGFAVVADEVRNLAAKTQDATVEIDQIIETIGSASRDATEYMQASEVVAGESSESVQAVKVTLSEITSRMASVNDATAQVATAAEEQTSVSEEINRNVTEVAEISEQMNRAAEDNLRTVPELENMARQASNLAGRIRQ</sequence>
<dbReference type="FunFam" id="1.10.287.950:FF:000001">
    <property type="entry name" value="Methyl-accepting chemotaxis sensory transducer"/>
    <property type="match status" value="1"/>
</dbReference>
<keyword evidence="2" id="KW-0145">Chemotaxis</keyword>
<dbReference type="AlphaFoldDB" id="A0A072N6F4"/>
<evidence type="ECO:0000256" key="7">
    <source>
        <dbReference type="ARBA" id="ARBA00029447"/>
    </source>
</evidence>
<feature type="transmembrane region" description="Helical" evidence="9">
    <location>
        <begin position="189"/>
        <end position="215"/>
    </location>
</feature>
<dbReference type="SUPFAM" id="SSF58104">
    <property type="entry name" value="Methyl-accepting chemotaxis protein (MCP) signaling domain"/>
    <property type="match status" value="1"/>
</dbReference>
<evidence type="ECO:0000259" key="10">
    <source>
        <dbReference type="PROSITE" id="PS50111"/>
    </source>
</evidence>
<accession>A0A072N6F4</accession>
<evidence type="ECO:0000256" key="9">
    <source>
        <dbReference type="SAM" id="Phobius"/>
    </source>
</evidence>
<evidence type="ECO:0000256" key="5">
    <source>
        <dbReference type="ARBA" id="ARBA00023136"/>
    </source>
</evidence>
<name>A0A072N6F4_9GAMM</name>
<keyword evidence="4 9" id="KW-1133">Transmembrane helix</keyword>
<dbReference type="Gene3D" id="1.10.287.950">
    <property type="entry name" value="Methyl-accepting chemotaxis protein"/>
    <property type="match status" value="1"/>
</dbReference>
<dbReference type="Proteomes" id="UP000035057">
    <property type="component" value="Unassembled WGS sequence"/>
</dbReference>
<evidence type="ECO:0000256" key="1">
    <source>
        <dbReference type="ARBA" id="ARBA00004141"/>
    </source>
</evidence>
<evidence type="ECO:0000259" key="11">
    <source>
        <dbReference type="PROSITE" id="PS50885"/>
    </source>
</evidence>
<dbReference type="GO" id="GO:0016020">
    <property type="term" value="C:membrane"/>
    <property type="evidence" value="ECO:0007669"/>
    <property type="project" value="UniProtKB-SubCell"/>
</dbReference>
<dbReference type="Pfam" id="PF00015">
    <property type="entry name" value="MCPsignal"/>
    <property type="match status" value="1"/>
</dbReference>
<protein>
    <submittedName>
        <fullName evidence="12">Methyl-accepting chemotaxis protein</fullName>
    </submittedName>
</protein>
<evidence type="ECO:0000313" key="12">
    <source>
        <dbReference type="EMBL" id="KEF32847.1"/>
    </source>
</evidence>
<dbReference type="CDD" id="cd11386">
    <property type="entry name" value="MCP_signal"/>
    <property type="match status" value="1"/>
</dbReference>
<dbReference type="InterPro" id="IPR004090">
    <property type="entry name" value="Chemotax_Me-accpt_rcpt"/>
</dbReference>
<evidence type="ECO:0000256" key="6">
    <source>
        <dbReference type="ARBA" id="ARBA00023224"/>
    </source>
</evidence>
<dbReference type="PANTHER" id="PTHR32089:SF120">
    <property type="entry name" value="METHYL-ACCEPTING CHEMOTAXIS PROTEIN TLPQ"/>
    <property type="match status" value="1"/>
</dbReference>
<evidence type="ECO:0000256" key="4">
    <source>
        <dbReference type="ARBA" id="ARBA00022989"/>
    </source>
</evidence>
<keyword evidence="5 9" id="KW-0472">Membrane</keyword>